<dbReference type="Pfam" id="PF12770">
    <property type="entry name" value="CHAT"/>
    <property type="match status" value="1"/>
</dbReference>
<feature type="region of interest" description="Disordered" evidence="1">
    <location>
        <begin position="449"/>
        <end position="477"/>
    </location>
</feature>
<keyword evidence="2" id="KW-1133">Transmembrane helix</keyword>
<dbReference type="Gene3D" id="1.25.40.10">
    <property type="entry name" value="Tetratricopeptide repeat domain"/>
    <property type="match status" value="2"/>
</dbReference>
<dbReference type="SMART" id="SM00028">
    <property type="entry name" value="TPR"/>
    <property type="match status" value="6"/>
</dbReference>
<reference evidence="4" key="1">
    <citation type="submission" date="2022-04" db="EMBL/GenBank/DDBJ databases">
        <title>Whole genome sequence of Sphaerotilus sp. FB-5.</title>
        <authorList>
            <person name="Takeda M."/>
            <person name="Narihara S."/>
            <person name="Akimoto M."/>
            <person name="Akimoto R."/>
            <person name="Nishiyashiki S."/>
            <person name="Murakami T."/>
        </authorList>
    </citation>
    <scope>NUCLEOTIDE SEQUENCE</scope>
    <source>
        <strain evidence="4">FB-5</strain>
    </source>
</reference>
<gene>
    <name evidence="4" type="ORF">CATMQ487_29690</name>
</gene>
<protein>
    <recommendedName>
        <fullName evidence="3">CHAT domain-containing protein</fullName>
    </recommendedName>
</protein>
<dbReference type="InterPro" id="IPR019734">
    <property type="entry name" value="TPR_rpt"/>
</dbReference>
<sequence>MEPRQSQCHTGRRTWIGRTVIEVAFGLAAGLFFYPVAVADGGDISGPIVAFEAAAAQAAARGDTDTAIESHVKALHLAGNLARPKLTAALLYRLGQMQLSGGRVQDAVLSFEAGVVALSSQQQPDIEQLVARLGAVPKGLPRRELPVPMELYNADAEHDLAAAERDDALAARLLVGVGNAYLQQLQDGPALNAYERALERPEITKVPLLRAQLLANRGEALRRQGRLDSAERSLREALSGFAVAAPRLDQRRALTLLAGIHRDRREDEPAQRLYLQALALHVEAKDHRGEASARTGYGHLLSQQGRYSEAASQYQLAVGLVSGLGVRSILWPAYLGLGRTQRALGNIDAAAAALAASFDTLQAAQDDLRTDEGKVGLLESAQDLQDELLKVELQRAPGHPDAYARLLDLTERARGKALSALIGGWGELRPQASSFGLPECTDPTALDRHAEHERPEGSGRLAAPQRQQAESVESPMMQRAPATVFPNATAFPDVGPLPNAAVFPNSSAFRRVNGSLRVARAETVPSLTRLVYHVFEEATLVLVARADGSVHGHVAPMGREALTRYVTQVRRALVPGGEERGVRGTVEAAEPVTGEDPQRFDALSRLLYDTLVAPMQAFLPATGQTLVIEPHGALWMLPFAALDAGREDWMGARWPLLYAPSKELLQASRSRPPLVREGSFKGLIVGNPIFAAIEPGHEELFRIGFAPLPGAEEESLRIAAMFPAPGAKLLRGREGDLSTVVRESGHYDVLHLATHGAVSGDEPLKSFVLLAPSPCGERLTAQRVMTMTLKADLVALSACQTGLGRIAGEGVLGLSRAFLFAGARSVLVSHWSVSDHATTVLMTGFYERYLGEGLDKAQALRESMRSLRGQAGFGHPRYWAPFFLVGAE</sequence>
<dbReference type="PANTHER" id="PTHR10098:SF108">
    <property type="entry name" value="TETRATRICOPEPTIDE REPEAT PROTEIN 28"/>
    <property type="match status" value="1"/>
</dbReference>
<proteinExistence type="predicted"/>
<evidence type="ECO:0000256" key="1">
    <source>
        <dbReference type="SAM" id="MobiDB-lite"/>
    </source>
</evidence>
<dbReference type="SUPFAM" id="SSF48452">
    <property type="entry name" value="TPR-like"/>
    <property type="match status" value="1"/>
</dbReference>
<evidence type="ECO:0000313" key="4">
    <source>
        <dbReference type="EMBL" id="BDI05999.1"/>
    </source>
</evidence>
<dbReference type="PANTHER" id="PTHR10098">
    <property type="entry name" value="RAPSYN-RELATED"/>
    <property type="match status" value="1"/>
</dbReference>
<name>A0ABM7YNE0_9BURK</name>
<organism evidence="4 5">
    <name type="scientific">Sphaerotilus microaerophilus</name>
    <dbReference type="NCBI Taxonomy" id="2914710"/>
    <lineage>
        <taxon>Bacteria</taxon>
        <taxon>Pseudomonadati</taxon>
        <taxon>Pseudomonadota</taxon>
        <taxon>Betaproteobacteria</taxon>
        <taxon>Burkholderiales</taxon>
        <taxon>Sphaerotilaceae</taxon>
        <taxon>Sphaerotilus</taxon>
    </lineage>
</organism>
<evidence type="ECO:0000259" key="3">
    <source>
        <dbReference type="Pfam" id="PF12770"/>
    </source>
</evidence>
<feature type="domain" description="CHAT" evidence="3">
    <location>
        <begin position="602"/>
        <end position="887"/>
    </location>
</feature>
<dbReference type="Proteomes" id="UP001057498">
    <property type="component" value="Chromosome"/>
</dbReference>
<evidence type="ECO:0000256" key="2">
    <source>
        <dbReference type="SAM" id="Phobius"/>
    </source>
</evidence>
<evidence type="ECO:0000313" key="5">
    <source>
        <dbReference type="Proteomes" id="UP001057498"/>
    </source>
</evidence>
<feature type="transmembrane region" description="Helical" evidence="2">
    <location>
        <begin position="20"/>
        <end position="37"/>
    </location>
</feature>
<keyword evidence="5" id="KW-1185">Reference proteome</keyword>
<dbReference type="EMBL" id="AP025730">
    <property type="protein sequence ID" value="BDI05999.1"/>
    <property type="molecule type" value="Genomic_DNA"/>
</dbReference>
<accession>A0ABM7YNE0</accession>
<dbReference type="InterPro" id="IPR024983">
    <property type="entry name" value="CHAT_dom"/>
</dbReference>
<keyword evidence="2" id="KW-0812">Transmembrane</keyword>
<dbReference type="InterPro" id="IPR011990">
    <property type="entry name" value="TPR-like_helical_dom_sf"/>
</dbReference>
<keyword evidence="2" id="KW-0472">Membrane</keyword>